<keyword evidence="2" id="KW-1185">Reference proteome</keyword>
<sequence length="90" mass="10282">MCPIDEIGMKKVEKDLNDCTSNFSMLKDKQASNRRSRSESGFFRDFQGPTVRTLSLRIELALYHRSLFSIVINELPDAPASITSDRRQSN</sequence>
<name>A0A0V0U503_9BILA</name>
<evidence type="ECO:0000313" key="1">
    <source>
        <dbReference type="EMBL" id="KRX46376.1"/>
    </source>
</evidence>
<dbReference type="Proteomes" id="UP000055048">
    <property type="component" value="Unassembled WGS sequence"/>
</dbReference>
<dbReference type="EMBL" id="JYDJ01000059">
    <property type="protein sequence ID" value="KRX46376.1"/>
    <property type="molecule type" value="Genomic_DNA"/>
</dbReference>
<accession>A0A0V0U503</accession>
<comment type="caution">
    <text evidence="1">The sequence shown here is derived from an EMBL/GenBank/DDBJ whole genome shotgun (WGS) entry which is preliminary data.</text>
</comment>
<protein>
    <submittedName>
        <fullName evidence="1">Uncharacterized protein</fullName>
    </submittedName>
</protein>
<dbReference type="AlphaFoldDB" id="A0A0V0U503"/>
<reference evidence="1 2" key="1">
    <citation type="submission" date="2015-01" db="EMBL/GenBank/DDBJ databases">
        <title>Evolution of Trichinella species and genotypes.</title>
        <authorList>
            <person name="Korhonen P.K."/>
            <person name="Edoardo P."/>
            <person name="Giuseppe L.R."/>
            <person name="Gasser R.B."/>
        </authorList>
    </citation>
    <scope>NUCLEOTIDE SEQUENCE [LARGE SCALE GENOMIC DNA]</scope>
    <source>
        <strain evidence="1">ISS417</strain>
    </source>
</reference>
<organism evidence="1 2">
    <name type="scientific">Trichinella murrelli</name>
    <dbReference type="NCBI Taxonomy" id="144512"/>
    <lineage>
        <taxon>Eukaryota</taxon>
        <taxon>Metazoa</taxon>
        <taxon>Ecdysozoa</taxon>
        <taxon>Nematoda</taxon>
        <taxon>Enoplea</taxon>
        <taxon>Dorylaimia</taxon>
        <taxon>Trichinellida</taxon>
        <taxon>Trichinellidae</taxon>
        <taxon>Trichinella</taxon>
    </lineage>
</organism>
<gene>
    <name evidence="1" type="ORF">T05_2959</name>
</gene>
<evidence type="ECO:0000313" key="2">
    <source>
        <dbReference type="Proteomes" id="UP000055048"/>
    </source>
</evidence>
<proteinExistence type="predicted"/>